<name>A0A9X2A607_9FLAO</name>
<protein>
    <submittedName>
        <fullName evidence="2">Uncharacterized protein</fullName>
    </submittedName>
</protein>
<accession>A0A9X2A607</accession>
<dbReference type="Proteomes" id="UP001139344">
    <property type="component" value="Unassembled WGS sequence"/>
</dbReference>
<comment type="caution">
    <text evidence="2">The sequence shown here is derived from an EMBL/GenBank/DDBJ whole genome shotgun (WGS) entry which is preliminary data.</text>
</comment>
<organism evidence="2 3">
    <name type="scientific">Christiangramia crocea</name>
    <dbReference type="NCBI Taxonomy" id="2904124"/>
    <lineage>
        <taxon>Bacteria</taxon>
        <taxon>Pseudomonadati</taxon>
        <taxon>Bacteroidota</taxon>
        <taxon>Flavobacteriia</taxon>
        <taxon>Flavobacteriales</taxon>
        <taxon>Flavobacteriaceae</taxon>
        <taxon>Christiangramia</taxon>
    </lineage>
</organism>
<proteinExistence type="predicted"/>
<dbReference type="AlphaFoldDB" id="A0A9X2A607"/>
<evidence type="ECO:0000313" key="3">
    <source>
        <dbReference type="Proteomes" id="UP001139344"/>
    </source>
</evidence>
<keyword evidence="1" id="KW-1133">Transmembrane helix</keyword>
<keyword evidence="1" id="KW-0472">Membrane</keyword>
<keyword evidence="1" id="KW-0812">Transmembrane</keyword>
<sequence length="73" mass="8322">MKSTGLKLLALTTFILVLLAVFSALGFSFPVVYFLMCAGQLLLIFTVYKILTEKYTTTKTFDDFYEDHPVKDE</sequence>
<keyword evidence="3" id="KW-1185">Reference proteome</keyword>
<reference evidence="2" key="1">
    <citation type="submission" date="2021-12" db="EMBL/GenBank/DDBJ databases">
        <title>Description of Gramella crocea sp. nov., a new bacterium isolated from activated sludge.</title>
        <authorList>
            <person name="Zhang X."/>
        </authorList>
    </citation>
    <scope>NUCLEOTIDE SEQUENCE</scope>
    <source>
        <strain evidence="2">YB25</strain>
    </source>
</reference>
<dbReference type="RefSeq" id="WP_240098591.1">
    <property type="nucleotide sequence ID" value="NZ_JAJSON010000020.1"/>
</dbReference>
<gene>
    <name evidence="2" type="ORF">LU635_09700</name>
</gene>
<evidence type="ECO:0000256" key="1">
    <source>
        <dbReference type="SAM" id="Phobius"/>
    </source>
</evidence>
<evidence type="ECO:0000313" key="2">
    <source>
        <dbReference type="EMBL" id="MCG9971909.1"/>
    </source>
</evidence>
<feature type="transmembrane region" description="Helical" evidence="1">
    <location>
        <begin position="33"/>
        <end position="51"/>
    </location>
</feature>
<dbReference type="EMBL" id="JAJSON010000020">
    <property type="protein sequence ID" value="MCG9971909.1"/>
    <property type="molecule type" value="Genomic_DNA"/>
</dbReference>